<protein>
    <recommendedName>
        <fullName evidence="2">histidine kinase</fullName>
        <ecNumber evidence="2">2.7.13.3</ecNumber>
    </recommendedName>
</protein>
<dbReference type="Proteomes" id="UP000028725">
    <property type="component" value="Unassembled WGS sequence"/>
</dbReference>
<dbReference type="STRING" id="394096.DB31_1546"/>
<keyword evidence="7" id="KW-0902">Two-component regulatory system</keyword>
<feature type="transmembrane region" description="Helical" evidence="8">
    <location>
        <begin position="21"/>
        <end position="46"/>
    </location>
</feature>
<feature type="transmembrane region" description="Helical" evidence="8">
    <location>
        <begin position="80"/>
        <end position="99"/>
    </location>
</feature>
<keyword evidence="3" id="KW-0808">Transferase</keyword>
<evidence type="ECO:0000256" key="4">
    <source>
        <dbReference type="ARBA" id="ARBA00022741"/>
    </source>
</evidence>
<organism evidence="10 11">
    <name type="scientific">Hyalangium minutum</name>
    <dbReference type="NCBI Taxonomy" id="394096"/>
    <lineage>
        <taxon>Bacteria</taxon>
        <taxon>Pseudomonadati</taxon>
        <taxon>Myxococcota</taxon>
        <taxon>Myxococcia</taxon>
        <taxon>Myxococcales</taxon>
        <taxon>Cystobacterineae</taxon>
        <taxon>Archangiaceae</taxon>
        <taxon>Hyalangium</taxon>
    </lineage>
</organism>
<feature type="transmembrane region" description="Helical" evidence="8">
    <location>
        <begin position="105"/>
        <end position="123"/>
    </location>
</feature>
<comment type="catalytic activity">
    <reaction evidence="1">
        <text>ATP + protein L-histidine = ADP + protein N-phospho-L-histidine.</text>
        <dbReference type="EC" id="2.7.13.3"/>
    </reaction>
</comment>
<reference evidence="10 11" key="1">
    <citation type="submission" date="2014-04" db="EMBL/GenBank/DDBJ databases">
        <title>Genome assembly of Hyalangium minutum DSM 14724.</title>
        <authorList>
            <person name="Sharma G."/>
            <person name="Subramanian S."/>
        </authorList>
    </citation>
    <scope>NUCLEOTIDE SEQUENCE [LARGE SCALE GENOMIC DNA]</scope>
    <source>
        <strain evidence="10 11">DSM 14724</strain>
    </source>
</reference>
<keyword evidence="8" id="KW-0812">Transmembrane</keyword>
<evidence type="ECO:0000256" key="7">
    <source>
        <dbReference type="ARBA" id="ARBA00023012"/>
    </source>
</evidence>
<keyword evidence="4" id="KW-0547">Nucleotide-binding</keyword>
<keyword evidence="8" id="KW-0472">Membrane</keyword>
<sequence>MAFLDRFLSERLRQADPSELTRARLTVGFALFLLLYDLVFMAQALLKPTLQWHALALGIPAALAYSGLLALIHRAATIRLPALLLCSIVALAMAGFIFALRIPTAGMHAAMMLLPALSVYLLGSRRALSFTFFLILTMGIVFPLYITRADSAFTPDTHFWEMYIFASISFLGAWGLGALHNTARDQIQLSLERTLKAKRESEGKLISLFESTDDIVSSVDLQGNLITANSALNRLFASAVGRAPLPGEFLFSNQAPDQQEIWRQLLAQVATGQHLSFEEEYPFPGGRVVYENHLHPITGEEGQVVGATIFSRNVTSRKDADTRLGEMHRTLVDVSRQAGMAEIATGVLHNVGNTLNSVNIATTVLADLLRKSRVTGLAKAAQMLKEHSSDLGTFFSTDPQGQRLASYLIALSESLLEEREAMNKEVQTLSESVDHIKSIVTTQQRHARTAGAIEELHVPQLIDEALRLHAISLERLGISIVREYAEVPPILVDRHKLLQILINLLSNARHSLVDSQTQDKRLTIRVRTTEDSAQLLIEVADNGMGIAPENLSRIFSKGFTTKKTGHGFGLHISALAATEMKGRLTCASPGAGQGATFTLELPLAGEEIPP</sequence>
<dbReference type="GO" id="GO:0004673">
    <property type="term" value="F:protein histidine kinase activity"/>
    <property type="evidence" value="ECO:0007669"/>
    <property type="project" value="UniProtKB-EC"/>
</dbReference>
<feature type="transmembrane region" description="Helical" evidence="8">
    <location>
        <begin position="52"/>
        <end position="73"/>
    </location>
</feature>
<dbReference type="InterPro" id="IPR035965">
    <property type="entry name" value="PAS-like_dom_sf"/>
</dbReference>
<evidence type="ECO:0000256" key="1">
    <source>
        <dbReference type="ARBA" id="ARBA00000085"/>
    </source>
</evidence>
<evidence type="ECO:0000259" key="9">
    <source>
        <dbReference type="PROSITE" id="PS50109"/>
    </source>
</evidence>
<dbReference type="GO" id="GO:0000160">
    <property type="term" value="P:phosphorelay signal transduction system"/>
    <property type="evidence" value="ECO:0007669"/>
    <property type="project" value="UniProtKB-KW"/>
</dbReference>
<dbReference type="AlphaFoldDB" id="A0A085WCL7"/>
<comment type="caution">
    <text evidence="10">The sequence shown here is derived from an EMBL/GenBank/DDBJ whole genome shotgun (WGS) entry which is preliminary data.</text>
</comment>
<feature type="transmembrane region" description="Helical" evidence="8">
    <location>
        <begin position="130"/>
        <end position="147"/>
    </location>
</feature>
<dbReference type="RefSeq" id="WP_240486933.1">
    <property type="nucleotide sequence ID" value="NZ_JMCB01000012.1"/>
</dbReference>
<gene>
    <name evidence="10" type="ORF">DB31_1546</name>
</gene>
<keyword evidence="8" id="KW-1133">Transmembrane helix</keyword>
<dbReference type="InterPro" id="IPR036890">
    <property type="entry name" value="HATPase_C_sf"/>
</dbReference>
<dbReference type="Pfam" id="PF02518">
    <property type="entry name" value="HATPase_c"/>
    <property type="match status" value="1"/>
</dbReference>
<feature type="transmembrane region" description="Helical" evidence="8">
    <location>
        <begin position="159"/>
        <end position="179"/>
    </location>
</feature>
<dbReference type="Gene3D" id="3.30.565.10">
    <property type="entry name" value="Histidine kinase-like ATPase, C-terminal domain"/>
    <property type="match status" value="1"/>
</dbReference>
<evidence type="ECO:0000256" key="5">
    <source>
        <dbReference type="ARBA" id="ARBA00022777"/>
    </source>
</evidence>
<evidence type="ECO:0000256" key="2">
    <source>
        <dbReference type="ARBA" id="ARBA00012438"/>
    </source>
</evidence>
<dbReference type="GO" id="GO:0005524">
    <property type="term" value="F:ATP binding"/>
    <property type="evidence" value="ECO:0007669"/>
    <property type="project" value="UniProtKB-KW"/>
</dbReference>
<keyword evidence="6" id="KW-0067">ATP-binding</keyword>
<dbReference type="Pfam" id="PF08448">
    <property type="entry name" value="PAS_4"/>
    <property type="match status" value="1"/>
</dbReference>
<dbReference type="SMART" id="SM00387">
    <property type="entry name" value="HATPase_c"/>
    <property type="match status" value="1"/>
</dbReference>
<dbReference type="EC" id="2.7.13.3" evidence="2"/>
<dbReference type="InterPro" id="IPR003594">
    <property type="entry name" value="HATPase_dom"/>
</dbReference>
<evidence type="ECO:0000256" key="8">
    <source>
        <dbReference type="SAM" id="Phobius"/>
    </source>
</evidence>
<dbReference type="InterPro" id="IPR004358">
    <property type="entry name" value="Sig_transdc_His_kin-like_C"/>
</dbReference>
<evidence type="ECO:0000313" key="11">
    <source>
        <dbReference type="Proteomes" id="UP000028725"/>
    </source>
</evidence>
<dbReference type="SUPFAM" id="SSF55785">
    <property type="entry name" value="PYP-like sensor domain (PAS domain)"/>
    <property type="match status" value="1"/>
</dbReference>
<keyword evidence="11" id="KW-1185">Reference proteome</keyword>
<keyword evidence="5" id="KW-0418">Kinase</keyword>
<feature type="domain" description="Histidine kinase" evidence="9">
    <location>
        <begin position="399"/>
        <end position="605"/>
    </location>
</feature>
<dbReference type="InterPro" id="IPR013656">
    <property type="entry name" value="PAS_4"/>
</dbReference>
<dbReference type="InterPro" id="IPR000014">
    <property type="entry name" value="PAS"/>
</dbReference>
<dbReference type="PRINTS" id="PR00344">
    <property type="entry name" value="BCTRLSENSOR"/>
</dbReference>
<accession>A0A085WCL7</accession>
<evidence type="ECO:0000256" key="6">
    <source>
        <dbReference type="ARBA" id="ARBA00022840"/>
    </source>
</evidence>
<dbReference type="EMBL" id="JMCB01000012">
    <property type="protein sequence ID" value="KFE65430.1"/>
    <property type="molecule type" value="Genomic_DNA"/>
</dbReference>
<dbReference type="SUPFAM" id="SSF55874">
    <property type="entry name" value="ATPase domain of HSP90 chaperone/DNA topoisomerase II/histidine kinase"/>
    <property type="match status" value="1"/>
</dbReference>
<dbReference type="PANTHER" id="PTHR43065">
    <property type="entry name" value="SENSOR HISTIDINE KINASE"/>
    <property type="match status" value="1"/>
</dbReference>
<dbReference type="PROSITE" id="PS50109">
    <property type="entry name" value="HIS_KIN"/>
    <property type="match status" value="1"/>
</dbReference>
<dbReference type="InterPro" id="IPR005467">
    <property type="entry name" value="His_kinase_dom"/>
</dbReference>
<dbReference type="NCBIfam" id="TIGR00229">
    <property type="entry name" value="sensory_box"/>
    <property type="match status" value="1"/>
</dbReference>
<name>A0A085WCL7_9BACT</name>
<evidence type="ECO:0000256" key="3">
    <source>
        <dbReference type="ARBA" id="ARBA00022679"/>
    </source>
</evidence>
<dbReference type="PANTHER" id="PTHR43065:SF46">
    <property type="entry name" value="C4-DICARBOXYLATE TRANSPORT SENSOR PROTEIN DCTB"/>
    <property type="match status" value="1"/>
</dbReference>
<proteinExistence type="predicted"/>
<evidence type="ECO:0000313" key="10">
    <source>
        <dbReference type="EMBL" id="KFE65430.1"/>
    </source>
</evidence>
<dbReference type="Gene3D" id="3.30.450.20">
    <property type="entry name" value="PAS domain"/>
    <property type="match status" value="1"/>
</dbReference>
<dbReference type="PATRIC" id="fig|394096.3.peg.5884"/>